<dbReference type="PANTHER" id="PTHR30486">
    <property type="entry name" value="TWITCHING MOTILITY PROTEIN PILT"/>
    <property type="match status" value="1"/>
</dbReference>
<dbReference type="InterPro" id="IPR001482">
    <property type="entry name" value="T2SS/T4SS_dom"/>
</dbReference>
<dbReference type="Gene3D" id="3.40.50.300">
    <property type="entry name" value="P-loop containing nucleotide triphosphate hydrolases"/>
    <property type="match status" value="1"/>
</dbReference>
<dbReference type="InterPro" id="IPR027417">
    <property type="entry name" value="P-loop_NTPase"/>
</dbReference>
<comment type="similarity">
    <text evidence="1">Belongs to the GSP E family.</text>
</comment>
<accession>A0A1G5ZZT7</accession>
<evidence type="ECO:0000256" key="1">
    <source>
        <dbReference type="ARBA" id="ARBA00006611"/>
    </source>
</evidence>
<dbReference type="EMBL" id="FMXR01000004">
    <property type="protein sequence ID" value="SDB01719.1"/>
    <property type="molecule type" value="Genomic_DNA"/>
</dbReference>
<dbReference type="InterPro" id="IPR050921">
    <property type="entry name" value="T4SS_GSP_E_ATPase"/>
</dbReference>
<dbReference type="CDD" id="cd01130">
    <property type="entry name" value="VirB11-like_ATPase"/>
    <property type="match status" value="1"/>
</dbReference>
<reference evidence="3 4" key="1">
    <citation type="submission" date="2016-10" db="EMBL/GenBank/DDBJ databases">
        <authorList>
            <person name="de Groot N.N."/>
        </authorList>
    </citation>
    <scope>NUCLEOTIDE SEQUENCE [LARGE SCALE GENOMIC DNA]</scope>
    <source>
        <strain evidence="3 4">DSM 3217</strain>
    </source>
</reference>
<evidence type="ECO:0000313" key="4">
    <source>
        <dbReference type="Proteomes" id="UP000199228"/>
    </source>
</evidence>
<dbReference type="RefSeq" id="WP_242870497.1">
    <property type="nucleotide sequence ID" value="NZ_FMXR01000004.1"/>
</dbReference>
<organism evidence="3 4">
    <name type="scientific">Eubacterium oxidoreducens</name>
    <dbReference type="NCBI Taxonomy" id="1732"/>
    <lineage>
        <taxon>Bacteria</taxon>
        <taxon>Bacillati</taxon>
        <taxon>Bacillota</taxon>
        <taxon>Clostridia</taxon>
        <taxon>Eubacteriales</taxon>
        <taxon>Eubacteriaceae</taxon>
        <taxon>Eubacterium</taxon>
    </lineage>
</organism>
<dbReference type="Gene3D" id="3.30.450.380">
    <property type="match status" value="1"/>
</dbReference>
<keyword evidence="4" id="KW-1185">Reference proteome</keyword>
<evidence type="ECO:0000313" key="3">
    <source>
        <dbReference type="EMBL" id="SDB01719.1"/>
    </source>
</evidence>
<dbReference type="GO" id="GO:0016887">
    <property type="term" value="F:ATP hydrolysis activity"/>
    <property type="evidence" value="ECO:0007669"/>
    <property type="project" value="InterPro"/>
</dbReference>
<dbReference type="AlphaFoldDB" id="A0A1G5ZZT7"/>
<dbReference type="SUPFAM" id="SSF52540">
    <property type="entry name" value="P-loop containing nucleoside triphosphate hydrolases"/>
    <property type="match status" value="1"/>
</dbReference>
<evidence type="ECO:0000259" key="2">
    <source>
        <dbReference type="Pfam" id="PF00437"/>
    </source>
</evidence>
<dbReference type="Proteomes" id="UP000199228">
    <property type="component" value="Unassembled WGS sequence"/>
</dbReference>
<name>A0A1G5ZZT7_EUBOX</name>
<gene>
    <name evidence="3" type="ORF">SAMN02910417_00053</name>
</gene>
<proteinExistence type="inferred from homology"/>
<dbReference type="PANTHER" id="PTHR30486:SF15">
    <property type="entry name" value="TYPE II_IV SECRETION SYSTEM ATPASE"/>
    <property type="match status" value="1"/>
</dbReference>
<dbReference type="Pfam" id="PF00437">
    <property type="entry name" value="T2SSE"/>
    <property type="match status" value="1"/>
</dbReference>
<protein>
    <submittedName>
        <fullName evidence="3">Pilus assembly protein CpaF</fullName>
    </submittedName>
</protein>
<dbReference type="STRING" id="1732.SAMN02910417_00053"/>
<sequence length="409" mass="46221">MLGEMELINEIRQEVIGTFQLEDTLDDDEIKQTIYEVMNQSDKVRIMDLHKRKRVASAVFNSLRKMDILQDLLEDSQITEIMVNGPNHIFYEKGGQLYKWDHTFSSTEKLEDVIQQIVGRNNKMVNESVPIVDTRLADASRVNIVLPPIAVDGAVISIRRFPKEALTMKKLIEMNSIGGEAAMFLANLVRARYNIFISGGTGSGKTTFLNALSMFIPKDERIVTIEDSAELQIQGIENLVRLEIRRANFEGVQEITMTDLIKTALRMRPDRIIVGEVRGREALDMLQAMQSGHDGSLSTGHADSPKDMVHRLETMVLMAMELPLQAVRAQISSGIDIMVHLGRLRDKSRKVLEICELIEGDRGQIIYSPLYQFVEENEQEGKIIGKWVKKNSLQNKTKCKLAGVVPEVL</sequence>
<feature type="domain" description="Bacterial type II secretion system protein E" evidence="2">
    <location>
        <begin position="67"/>
        <end position="343"/>
    </location>
</feature>